<dbReference type="SUPFAM" id="SSF82866">
    <property type="entry name" value="Multidrug efflux transporter AcrB transmembrane domain"/>
    <property type="match status" value="2"/>
</dbReference>
<feature type="transmembrane region" description="Helical" evidence="1">
    <location>
        <begin position="976"/>
        <end position="1002"/>
    </location>
</feature>
<evidence type="ECO:0000313" key="2">
    <source>
        <dbReference type="EMBL" id="APJ02561.1"/>
    </source>
</evidence>
<feature type="transmembrane region" description="Helical" evidence="1">
    <location>
        <begin position="898"/>
        <end position="920"/>
    </location>
</feature>
<feature type="transmembrane region" description="Helical" evidence="1">
    <location>
        <begin position="460"/>
        <end position="482"/>
    </location>
</feature>
<feature type="transmembrane region" description="Helical" evidence="1">
    <location>
        <begin position="428"/>
        <end position="448"/>
    </location>
</feature>
<dbReference type="EMBL" id="CP017834">
    <property type="protein sequence ID" value="APJ02561.1"/>
    <property type="molecule type" value="Genomic_DNA"/>
</dbReference>
<evidence type="ECO:0008006" key="4">
    <source>
        <dbReference type="Google" id="ProtNLM"/>
    </source>
</evidence>
<feature type="transmembrane region" description="Helical" evidence="1">
    <location>
        <begin position="383"/>
        <end position="407"/>
    </location>
</feature>
<organism evidence="2 3">
    <name type="scientific">Silvanigrella aquatica</name>
    <dbReference type="NCBI Taxonomy" id="1915309"/>
    <lineage>
        <taxon>Bacteria</taxon>
        <taxon>Pseudomonadati</taxon>
        <taxon>Bdellovibrionota</taxon>
        <taxon>Oligoflexia</taxon>
        <taxon>Silvanigrellales</taxon>
        <taxon>Silvanigrellaceae</taxon>
        <taxon>Silvanigrella</taxon>
    </lineage>
</organism>
<dbReference type="GO" id="GO:0042910">
    <property type="term" value="F:xenobiotic transmembrane transporter activity"/>
    <property type="evidence" value="ECO:0007669"/>
    <property type="project" value="TreeGrafter"/>
</dbReference>
<dbReference type="RefSeq" id="WP_148696270.1">
    <property type="nucleotide sequence ID" value="NZ_CP017834.1"/>
</dbReference>
<dbReference type="OrthoDB" id="5287126at2"/>
<feature type="transmembrane region" description="Helical" evidence="1">
    <location>
        <begin position="843"/>
        <end position="862"/>
    </location>
</feature>
<dbReference type="InterPro" id="IPR001036">
    <property type="entry name" value="Acrflvin-R"/>
</dbReference>
<feature type="transmembrane region" description="Helical" evidence="1">
    <location>
        <begin position="328"/>
        <end position="350"/>
    </location>
</feature>
<dbReference type="Gene3D" id="3.30.2090.10">
    <property type="entry name" value="Multidrug efflux transporter AcrB TolC docking domain, DN and DC subdomains"/>
    <property type="match status" value="2"/>
</dbReference>
<dbReference type="SUPFAM" id="SSF82693">
    <property type="entry name" value="Multidrug efflux transporter AcrB pore domain, PN1, PN2, PC1 and PC2 subdomains"/>
    <property type="match status" value="2"/>
</dbReference>
<dbReference type="Gene3D" id="1.20.1640.10">
    <property type="entry name" value="Multidrug efflux transporter AcrB transmembrane domain"/>
    <property type="match status" value="2"/>
</dbReference>
<evidence type="ECO:0000313" key="3">
    <source>
        <dbReference type="Proteomes" id="UP000184731"/>
    </source>
</evidence>
<dbReference type="SUPFAM" id="SSF82714">
    <property type="entry name" value="Multidrug efflux transporter AcrB TolC docking domain, DN and DC subdomains"/>
    <property type="match status" value="2"/>
</dbReference>
<proteinExistence type="predicted"/>
<keyword evidence="1" id="KW-0812">Transmembrane</keyword>
<accession>A0A1L4CX83</accession>
<sequence length="1019" mass="113685">MLISKISIKRPYFTVMINFLIIIFGLMSFTKLGIQDNPNVDMPFISVNIKYKGVNPKTAEEILLKPMEEQFKGLSNLKNMHGYAFQDGADVFLEFNLNVNIDRALSDVRDKLSYIDFPKESETPKIQRINSNDKSILSLNVSSSSISFQDLSYFVRDTLKPQLQNIEGVGAIQITGDETREIQILLNSSMINAMKISPNQIENKIKDQIVNKPSGNLRGESKFKSISTYNIPDSIDKIAKMPIIMNDKSLIRIEDIATIKDTHAEISNYSELNGNKTITLSIIKDHQGNIVNIAKEIKQKVAKIKFENNNKINIVITQDNSEYIVESYHSSIFELLTGSFFAVLIVFIFLHDWRNTLICAVAIPTSLIGTLAIAHALNFTINSITLMALTLSVGILIDDAIVVIENIHRHKKFGKSSFQAADEGTDEIGLAAIAVTLAIVAVFVPVAFMDGLLGKYFFEFGITVATAVLISLFVAFTIVPMMSSRILKDSKNEEDGKNKYAALFDKKFEKIQLFYQNSLRKFLNYKKTTIFSAVIIFIISIVLLKFVPIAFSPEEDNSMVNFKLDLQHGTPLNISIERGKELEEYIRSYPGVENVVMNIAAGEGTTSNNILYNIMLVKTDKRNFTKNEFSEHLTKDAQKFIRSPFEKLGFGDSGYEPIRVNLMSSNSELMNEYSKDIIKFMSEIPNVTQINSSAKDPIYELRIIPNNLKAADLEVNINDMANTLKLLYGGVRVGDFYANGRYFDIKMLLPMENNQTIADITSVHIPSANNSSVLLSSVASFENVKIEPSISHLNGNTKMTISAQYSGKDLNGVTQKIQEFVNKTKPLGVTNSFSGEAEDVQKMVKTISTTLLLATLFIFMVLCSQFENVIAPFAIMLSVPLAFSGSFIALLITQYPLSIYGMIGIIMLMGLVTKNAILLIEFAQQKLREDYNVDDALLEAAFIRFRPILMTTLTMIAGMLPLLFHSGPGSSGANAMGVTVIGGLISSTLLTLFIVPCAYSMLIRSTNKKWRITFSKDKK</sequence>
<dbReference type="Proteomes" id="UP000184731">
    <property type="component" value="Chromosome"/>
</dbReference>
<keyword evidence="1" id="KW-1133">Transmembrane helix</keyword>
<gene>
    <name evidence="2" type="ORF">AXG55_00875</name>
</gene>
<dbReference type="Gene3D" id="3.30.70.1430">
    <property type="entry name" value="Multidrug efflux transporter AcrB pore domain"/>
    <property type="match status" value="2"/>
</dbReference>
<feature type="transmembrane region" description="Helical" evidence="1">
    <location>
        <begin position="869"/>
        <end position="892"/>
    </location>
</feature>
<dbReference type="AlphaFoldDB" id="A0A1L4CX83"/>
<evidence type="ECO:0000256" key="1">
    <source>
        <dbReference type="SAM" id="Phobius"/>
    </source>
</evidence>
<name>A0A1L4CX83_9BACT</name>
<dbReference type="STRING" id="1915309.AXG55_00875"/>
<keyword evidence="3" id="KW-1185">Reference proteome</keyword>
<reference evidence="2 3" key="1">
    <citation type="submission" date="2016-10" db="EMBL/GenBank/DDBJ databases">
        <title>Silvanigrella aquatica sp. nov., isolated from a freshwater lake located in the Black Forest, Germany, description of Silvanigrellaceae fam. nov., Silvanigrellales ord. nov., reclassification of the order Bdellovibrionales in the class Oligoflexia, reclassification of the families Bacteriovoracaceae and Halobacteriovoraceae in the new order Bacteriovoracales ord. nov., and reclassification of the family Pseudobacteriovoracaceae in the order Oligoflexiales.</title>
        <authorList>
            <person name="Hahn M.W."/>
            <person name="Schmidt J."/>
            <person name="Koll U."/>
            <person name="Rohde M."/>
            <person name="Verbag S."/>
            <person name="Pitt A."/>
            <person name="Nakai R."/>
            <person name="Naganuma T."/>
            <person name="Lang E."/>
        </authorList>
    </citation>
    <scope>NUCLEOTIDE SEQUENCE [LARGE SCALE GENOMIC DNA]</scope>
    <source>
        <strain evidence="2 3">MWH-Nonnen-W8red</strain>
    </source>
</reference>
<feature type="transmembrane region" description="Helical" evidence="1">
    <location>
        <begin position="357"/>
        <end position="377"/>
    </location>
</feature>
<protein>
    <recommendedName>
        <fullName evidence="4">Acriflavin resistance protein</fullName>
    </recommendedName>
</protein>
<dbReference type="PRINTS" id="PR00702">
    <property type="entry name" value="ACRIFLAVINRP"/>
</dbReference>
<keyword evidence="1" id="KW-0472">Membrane</keyword>
<dbReference type="PANTHER" id="PTHR32063">
    <property type="match status" value="1"/>
</dbReference>
<dbReference type="Gene3D" id="3.30.70.1440">
    <property type="entry name" value="Multidrug efflux transporter AcrB pore domain"/>
    <property type="match status" value="1"/>
</dbReference>
<feature type="transmembrane region" description="Helical" evidence="1">
    <location>
        <begin position="530"/>
        <end position="551"/>
    </location>
</feature>
<dbReference type="Pfam" id="PF00873">
    <property type="entry name" value="ACR_tran"/>
    <property type="match status" value="1"/>
</dbReference>
<dbReference type="KEGG" id="saqi:AXG55_00875"/>
<feature type="transmembrane region" description="Helical" evidence="1">
    <location>
        <begin position="12"/>
        <end position="34"/>
    </location>
</feature>
<dbReference type="PANTHER" id="PTHR32063:SF0">
    <property type="entry name" value="SWARMING MOTILITY PROTEIN SWRC"/>
    <property type="match status" value="1"/>
</dbReference>
<dbReference type="InterPro" id="IPR027463">
    <property type="entry name" value="AcrB_DN_DC_subdom"/>
</dbReference>
<feature type="transmembrane region" description="Helical" evidence="1">
    <location>
        <begin position="941"/>
        <end position="964"/>
    </location>
</feature>
<dbReference type="GO" id="GO:0005886">
    <property type="term" value="C:plasma membrane"/>
    <property type="evidence" value="ECO:0007669"/>
    <property type="project" value="TreeGrafter"/>
</dbReference>
<dbReference type="Gene3D" id="3.30.70.1320">
    <property type="entry name" value="Multidrug efflux transporter AcrB pore domain like"/>
    <property type="match status" value="1"/>
</dbReference>